<protein>
    <recommendedName>
        <fullName evidence="8">CWF21 domain-containing protein</fullName>
    </recommendedName>
</protein>
<feature type="compositionally biased region" description="Basic residues" evidence="7">
    <location>
        <begin position="270"/>
        <end position="282"/>
    </location>
</feature>
<feature type="region of interest" description="Disordered" evidence="7">
    <location>
        <begin position="33"/>
        <end position="63"/>
    </location>
</feature>
<evidence type="ECO:0000256" key="5">
    <source>
        <dbReference type="ARBA" id="ARBA00023187"/>
    </source>
</evidence>
<dbReference type="Proteomes" id="UP001632037">
    <property type="component" value="Unassembled WGS sequence"/>
</dbReference>
<feature type="compositionally biased region" description="Polar residues" evidence="7">
    <location>
        <begin position="373"/>
        <end position="384"/>
    </location>
</feature>
<feature type="compositionally biased region" description="Basic and acidic residues" evidence="7">
    <location>
        <begin position="160"/>
        <end position="204"/>
    </location>
</feature>
<feature type="compositionally biased region" description="Basic and acidic residues" evidence="7">
    <location>
        <begin position="225"/>
        <end position="248"/>
    </location>
</feature>
<accession>A0ABD3ETZ9</accession>
<keyword evidence="3" id="KW-0507">mRNA processing</keyword>
<dbReference type="InterPro" id="IPR013170">
    <property type="entry name" value="mRNA_splic_Cwf21_dom"/>
</dbReference>
<dbReference type="EMBL" id="JBIMZQ010000080">
    <property type="protein sequence ID" value="KAL3656494.1"/>
    <property type="molecule type" value="Genomic_DNA"/>
</dbReference>
<feature type="region of interest" description="Disordered" evidence="7">
    <location>
        <begin position="158"/>
        <end position="544"/>
    </location>
</feature>
<comment type="similarity">
    <text evidence="2">Belongs to the CWC21 family.</text>
</comment>
<feature type="compositionally biased region" description="Basic residues" evidence="7">
    <location>
        <begin position="208"/>
        <end position="224"/>
    </location>
</feature>
<evidence type="ECO:0000256" key="7">
    <source>
        <dbReference type="SAM" id="MobiDB-lite"/>
    </source>
</evidence>
<dbReference type="GO" id="GO:0008380">
    <property type="term" value="P:RNA splicing"/>
    <property type="evidence" value="ECO:0007669"/>
    <property type="project" value="UniProtKB-KW"/>
</dbReference>
<feature type="compositionally biased region" description="Basic and acidic residues" evidence="7">
    <location>
        <begin position="334"/>
        <end position="349"/>
    </location>
</feature>
<dbReference type="PANTHER" id="PTHR36562:SF5">
    <property type="entry name" value="SERINE_ARGININE REPETITIVE MATRIX 2"/>
    <property type="match status" value="1"/>
</dbReference>
<dbReference type="InterPro" id="IPR051372">
    <property type="entry name" value="CWC21"/>
</dbReference>
<dbReference type="GO" id="GO:0005681">
    <property type="term" value="C:spliceosomal complex"/>
    <property type="evidence" value="ECO:0007669"/>
    <property type="project" value="UniProtKB-KW"/>
</dbReference>
<evidence type="ECO:0000256" key="6">
    <source>
        <dbReference type="ARBA" id="ARBA00023242"/>
    </source>
</evidence>
<dbReference type="AlphaFoldDB" id="A0ABD3ETZ9"/>
<keyword evidence="4" id="KW-0747">Spliceosome</keyword>
<dbReference type="PANTHER" id="PTHR36562">
    <property type="entry name" value="SERINE/ARGININE REPETITIVE MATRIX 2"/>
    <property type="match status" value="1"/>
</dbReference>
<evidence type="ECO:0000256" key="4">
    <source>
        <dbReference type="ARBA" id="ARBA00022728"/>
    </source>
</evidence>
<evidence type="ECO:0000256" key="1">
    <source>
        <dbReference type="ARBA" id="ARBA00004123"/>
    </source>
</evidence>
<evidence type="ECO:0000256" key="3">
    <source>
        <dbReference type="ARBA" id="ARBA00022664"/>
    </source>
</evidence>
<dbReference type="GO" id="GO:0006397">
    <property type="term" value="P:mRNA processing"/>
    <property type="evidence" value="ECO:0007669"/>
    <property type="project" value="UniProtKB-KW"/>
</dbReference>
<gene>
    <name evidence="9" type="ORF">V7S43_018641</name>
</gene>
<dbReference type="CDD" id="cd21372">
    <property type="entry name" value="cwf21_CWC21-like"/>
    <property type="match status" value="1"/>
</dbReference>
<keyword evidence="5" id="KW-0508">mRNA splicing</keyword>
<sequence length="544" mass="62640">MYNGIGLRTVRGSGTNGYVQRNLSYVNASRTRQTLARNQRGGSSGDFDARGSGRNRPPPNPDILLHEQKRKVELQLLEMSLEMEDRGCDPEEIQEKVNRERERMLARLNDAGTRGQGNEKDLESSHARQQRKQEENKRMKDAFGIATDYVAGESFDLEMQEQRRQQRKEKREQEWKEREEARQQRMQERDEREEKMRARRDRFLSSHSRSRSRSPAGRRSRDRRGRNLDADKSRRNDKPHSRSPATERRSRRSSSAAQRKRRSVSSSRSRSSRSRSRSRSRKARQEQRTEKGSATKKKKPQRPRSSSCSSSNLGSSSASGSNRSRSPSHRGWSRGKETKIAKGEVKEEQLSVSVSPARPAVLKGEHKVLNLLGRSSVNAVTNDDSPLKSIKKEELQRSDPPADKLENTKEAIPAAEKKAKRKSPQKKKLESLPAALPVQVKKEEASVPRHSRSPAVDSKADSHKRKLRSVSPEDRRRRGRRSSSVSSRASRSPRRRRVRSRSQSRSRSSGRSRSRSRSDSRSRRRSSSRRRRRSPSRSRDRRHR</sequence>
<evidence type="ECO:0000259" key="8">
    <source>
        <dbReference type="SMART" id="SM01115"/>
    </source>
</evidence>
<evidence type="ECO:0000256" key="2">
    <source>
        <dbReference type="ARBA" id="ARBA00005954"/>
    </source>
</evidence>
<keyword evidence="10" id="KW-1185">Reference proteome</keyword>
<feature type="compositionally biased region" description="Basic and acidic residues" evidence="7">
    <location>
        <begin position="283"/>
        <end position="293"/>
    </location>
</feature>
<reference evidence="9 10" key="1">
    <citation type="submission" date="2024-09" db="EMBL/GenBank/DDBJ databases">
        <title>Genome sequencing and assembly of Phytophthora oleae, isolate VK10A, causative agent of rot of olive drupes.</title>
        <authorList>
            <person name="Conti Taguali S."/>
            <person name="Riolo M."/>
            <person name="La Spada F."/>
            <person name="Cacciola S.O."/>
            <person name="Dionisio G."/>
        </authorList>
    </citation>
    <scope>NUCLEOTIDE SEQUENCE [LARGE SCALE GENOMIC DNA]</scope>
    <source>
        <strain evidence="9 10">VK10A</strain>
    </source>
</reference>
<name>A0ABD3ETZ9_9STRA</name>
<feature type="region of interest" description="Disordered" evidence="7">
    <location>
        <begin position="108"/>
        <end position="141"/>
    </location>
</feature>
<feature type="compositionally biased region" description="Basic and acidic residues" evidence="7">
    <location>
        <begin position="390"/>
        <end position="409"/>
    </location>
</feature>
<keyword evidence="6" id="KW-0539">Nucleus</keyword>
<feature type="compositionally biased region" description="Basic and acidic residues" evidence="7">
    <location>
        <begin position="117"/>
        <end position="141"/>
    </location>
</feature>
<dbReference type="Pfam" id="PF08312">
    <property type="entry name" value="cwf21"/>
    <property type="match status" value="1"/>
</dbReference>
<comment type="subcellular location">
    <subcellularLocation>
        <location evidence="1">Nucleus</location>
    </subcellularLocation>
</comment>
<organism evidence="9 10">
    <name type="scientific">Phytophthora oleae</name>
    <dbReference type="NCBI Taxonomy" id="2107226"/>
    <lineage>
        <taxon>Eukaryota</taxon>
        <taxon>Sar</taxon>
        <taxon>Stramenopiles</taxon>
        <taxon>Oomycota</taxon>
        <taxon>Peronosporomycetes</taxon>
        <taxon>Peronosporales</taxon>
        <taxon>Peronosporaceae</taxon>
        <taxon>Phytophthora</taxon>
    </lineage>
</organism>
<feature type="compositionally biased region" description="Low complexity" evidence="7">
    <location>
        <begin position="303"/>
        <end position="325"/>
    </location>
</feature>
<feature type="compositionally biased region" description="Basic residues" evidence="7">
    <location>
        <begin position="491"/>
        <end position="515"/>
    </location>
</feature>
<feature type="compositionally biased region" description="Basic residues" evidence="7">
    <location>
        <begin position="522"/>
        <end position="544"/>
    </location>
</feature>
<evidence type="ECO:0000313" key="10">
    <source>
        <dbReference type="Proteomes" id="UP001632037"/>
    </source>
</evidence>
<feature type="domain" description="CWF21" evidence="8">
    <location>
        <begin position="64"/>
        <end position="109"/>
    </location>
</feature>
<dbReference type="SMART" id="SM01115">
    <property type="entry name" value="cwf21"/>
    <property type="match status" value="1"/>
</dbReference>
<comment type="caution">
    <text evidence="9">The sequence shown here is derived from an EMBL/GenBank/DDBJ whole genome shotgun (WGS) entry which is preliminary data.</text>
</comment>
<evidence type="ECO:0000313" key="9">
    <source>
        <dbReference type="EMBL" id="KAL3656494.1"/>
    </source>
</evidence>
<proteinExistence type="inferred from homology"/>